<evidence type="ECO:0000313" key="3">
    <source>
        <dbReference type="Proteomes" id="UP000332594"/>
    </source>
</evidence>
<keyword evidence="2" id="KW-0808">Transferase</keyword>
<evidence type="ECO:0000313" key="2">
    <source>
        <dbReference type="EMBL" id="VFS64374.1"/>
    </source>
</evidence>
<dbReference type="InterPro" id="IPR046855">
    <property type="entry name" value="AceK_kinase"/>
</dbReference>
<dbReference type="Proteomes" id="UP000332594">
    <property type="component" value="Unassembled WGS sequence"/>
</dbReference>
<dbReference type="GO" id="GO:0006006">
    <property type="term" value="P:glucose metabolic process"/>
    <property type="evidence" value="ECO:0007669"/>
    <property type="project" value="InterPro"/>
</dbReference>
<keyword evidence="2" id="KW-0418">Kinase</keyword>
<dbReference type="AlphaFoldDB" id="A0A485ATR6"/>
<reference evidence="2 3" key="1">
    <citation type="submission" date="2019-03" db="EMBL/GenBank/DDBJ databases">
        <authorList>
            <consortium name="Pathogen Informatics"/>
        </authorList>
    </citation>
    <scope>NUCLEOTIDE SEQUENCE [LARGE SCALE GENOMIC DNA]</scope>
    <source>
        <strain evidence="2 3">NCTC13038</strain>
    </source>
</reference>
<evidence type="ECO:0000259" key="1">
    <source>
        <dbReference type="Pfam" id="PF06315"/>
    </source>
</evidence>
<gene>
    <name evidence="2" type="primary">aceK_2</name>
    <name evidence="2" type="ORF">NCTC13038_00077</name>
</gene>
<dbReference type="PANTHER" id="PTHR39559">
    <property type="match status" value="1"/>
</dbReference>
<dbReference type="GO" id="GO:0005737">
    <property type="term" value="C:cytoplasm"/>
    <property type="evidence" value="ECO:0007669"/>
    <property type="project" value="InterPro"/>
</dbReference>
<protein>
    <submittedName>
        <fullName evidence="2">Isocitrate dehydrogenase kinase/phosphatase</fullName>
        <ecNumber evidence="2">2.7.11.5</ecNumber>
    </submittedName>
</protein>
<dbReference type="GO" id="GO:0008772">
    <property type="term" value="F:[isocitrate dehydrogenase (NADP+)] kinase activity"/>
    <property type="evidence" value="ECO:0007669"/>
    <property type="project" value="UniProtKB-EC"/>
</dbReference>
<dbReference type="EMBL" id="CAADJG010000002">
    <property type="protein sequence ID" value="VFS64374.1"/>
    <property type="molecule type" value="Genomic_DNA"/>
</dbReference>
<organism evidence="2 3">
    <name type="scientific">Raoultella terrigena</name>
    <name type="common">Klebsiella terrigena</name>
    <dbReference type="NCBI Taxonomy" id="577"/>
    <lineage>
        <taxon>Bacteria</taxon>
        <taxon>Pseudomonadati</taxon>
        <taxon>Pseudomonadota</taxon>
        <taxon>Gammaproteobacteria</taxon>
        <taxon>Enterobacterales</taxon>
        <taxon>Enterobacteriaceae</taxon>
        <taxon>Klebsiella/Raoultella group</taxon>
        <taxon>Raoultella</taxon>
    </lineage>
</organism>
<feature type="domain" description="Isocitrate dehydrogenase kinase/phosphatase (AceK) kinase" evidence="1">
    <location>
        <begin position="1"/>
        <end position="112"/>
    </location>
</feature>
<name>A0A485ATR6_RAOTE</name>
<dbReference type="GO" id="GO:0016208">
    <property type="term" value="F:AMP binding"/>
    <property type="evidence" value="ECO:0007669"/>
    <property type="project" value="TreeGrafter"/>
</dbReference>
<dbReference type="InterPro" id="IPR010452">
    <property type="entry name" value="Isocitrate_DH_AceK"/>
</dbReference>
<dbReference type="PANTHER" id="PTHR39559:SF1">
    <property type="entry name" value="ISOCITRATE DEHYDROGENASE KINASE_PHOSPHATASE"/>
    <property type="match status" value="1"/>
</dbReference>
<dbReference type="Pfam" id="PF06315">
    <property type="entry name" value="AceK_kinase"/>
    <property type="match status" value="1"/>
</dbReference>
<dbReference type="EC" id="2.7.11.5" evidence="2"/>
<dbReference type="GO" id="GO:0005524">
    <property type="term" value="F:ATP binding"/>
    <property type="evidence" value="ECO:0007669"/>
    <property type="project" value="InterPro"/>
</dbReference>
<dbReference type="GO" id="GO:0004721">
    <property type="term" value="F:phosphoprotein phosphatase activity"/>
    <property type="evidence" value="ECO:0007669"/>
    <property type="project" value="TreeGrafter"/>
</dbReference>
<accession>A0A485ATR6</accession>
<proteinExistence type="predicted"/>
<sequence length="163" mass="18133">MVPLNIWLEQVDGQALRDAVEEYGNAIRQLAAANIFPGDMLFKNFGVTRHGRVVFYDYDEICYMTEVNFREIPPPRYPEDELASEPWYSVSPGDVFPGRVPPLALRGPAYRAAARGDARRSAAGRLLAASCRRASATATWRMSTPTAVAQRFCVRYGAMQQAG</sequence>